<name>A0A074JYU1_9RHOB</name>
<dbReference type="AlphaFoldDB" id="A0A074JYU1"/>
<sequence length="150" mass="16458">MTLTYFLLFLAASAAAAATGIIFKPGEWYVGLKKPGFTPPNWVFPVAWTYLYVSVAYAAARVAGVEGSQIALALFAVQIALNTLWTPVFFGAHRLGMGMTVLVCLWAAVVAMMLAFFRFDLIAGLLVIPYLAWLSLASALNFRVWRDNRS</sequence>
<dbReference type="CDD" id="cd15904">
    <property type="entry name" value="TSPO_MBR"/>
    <property type="match status" value="1"/>
</dbReference>
<evidence type="ECO:0000313" key="9">
    <source>
        <dbReference type="Proteomes" id="UP000027432"/>
    </source>
</evidence>
<proteinExistence type="inferred from homology"/>
<dbReference type="FunFam" id="1.20.1260.100:FF:000001">
    <property type="entry name" value="translocator protein 2"/>
    <property type="match status" value="1"/>
</dbReference>
<dbReference type="STRING" id="1353537.TP2_06170"/>
<evidence type="ECO:0000256" key="6">
    <source>
        <dbReference type="SAM" id="Phobius"/>
    </source>
</evidence>
<gene>
    <name evidence="8" type="ORF">TP2_06170</name>
</gene>
<dbReference type="EMBL" id="AUND01000012">
    <property type="protein sequence ID" value="KEO54512.1"/>
    <property type="molecule type" value="Genomic_DNA"/>
</dbReference>
<feature type="transmembrane region" description="Helical" evidence="6">
    <location>
        <begin position="42"/>
        <end position="60"/>
    </location>
</feature>
<dbReference type="Pfam" id="PF03073">
    <property type="entry name" value="TspO_MBR"/>
    <property type="match status" value="1"/>
</dbReference>
<dbReference type="PANTHER" id="PTHR10057:SF0">
    <property type="entry name" value="TRANSLOCATOR PROTEIN"/>
    <property type="match status" value="1"/>
</dbReference>
<keyword evidence="4 6" id="KW-1133">Transmembrane helix</keyword>
<accession>A0A074JYU1</accession>
<dbReference type="GO" id="GO:0033013">
    <property type="term" value="P:tetrapyrrole metabolic process"/>
    <property type="evidence" value="ECO:0007669"/>
    <property type="project" value="UniProtKB-ARBA"/>
</dbReference>
<dbReference type="eggNOG" id="COG3476">
    <property type="taxonomic scope" value="Bacteria"/>
</dbReference>
<comment type="subcellular location">
    <subcellularLocation>
        <location evidence="1">Membrane</location>
        <topology evidence="1">Multi-pass membrane protein</topology>
    </subcellularLocation>
</comment>
<dbReference type="NCBIfam" id="NF047825">
    <property type="entry name" value="T-richsensTspOAlph"/>
    <property type="match status" value="1"/>
</dbReference>
<keyword evidence="5 6" id="KW-0472">Membrane</keyword>
<dbReference type="Gene3D" id="1.20.1260.100">
    <property type="entry name" value="TspO/MBR protein"/>
    <property type="match status" value="1"/>
</dbReference>
<dbReference type="RefSeq" id="WP_206198330.1">
    <property type="nucleotide sequence ID" value="NZ_AUND01000012.1"/>
</dbReference>
<evidence type="ECO:0000256" key="1">
    <source>
        <dbReference type="ARBA" id="ARBA00004141"/>
    </source>
</evidence>
<feature type="transmembrane region" description="Helical" evidence="6">
    <location>
        <begin position="72"/>
        <end position="90"/>
    </location>
</feature>
<dbReference type="InterPro" id="IPR038330">
    <property type="entry name" value="TspO/MBR-related_sf"/>
</dbReference>
<evidence type="ECO:0000256" key="3">
    <source>
        <dbReference type="ARBA" id="ARBA00022692"/>
    </source>
</evidence>
<feature type="signal peptide" evidence="7">
    <location>
        <begin position="1"/>
        <end position="17"/>
    </location>
</feature>
<dbReference type="Proteomes" id="UP000027432">
    <property type="component" value="Unassembled WGS sequence"/>
</dbReference>
<reference evidence="8 9" key="1">
    <citation type="submission" date="2013-07" db="EMBL/GenBank/DDBJ databases">
        <title>Thioclava pacifica DSM 10166 Genome Sequencing.</title>
        <authorList>
            <person name="Lai Q."/>
            <person name="Shao Z."/>
        </authorList>
    </citation>
    <scope>NUCLEOTIDE SEQUENCE [LARGE SCALE GENOMIC DNA]</scope>
    <source>
        <strain evidence="8 9">DSM 10166</strain>
    </source>
</reference>
<feature type="transmembrane region" description="Helical" evidence="6">
    <location>
        <begin position="124"/>
        <end position="145"/>
    </location>
</feature>
<keyword evidence="9" id="KW-1185">Reference proteome</keyword>
<evidence type="ECO:0000256" key="5">
    <source>
        <dbReference type="ARBA" id="ARBA00023136"/>
    </source>
</evidence>
<feature type="transmembrane region" description="Helical" evidence="6">
    <location>
        <begin position="96"/>
        <end position="117"/>
    </location>
</feature>
<feature type="chain" id="PRO_5001696799" description="CrtK" evidence="7">
    <location>
        <begin position="18"/>
        <end position="150"/>
    </location>
</feature>
<evidence type="ECO:0000256" key="4">
    <source>
        <dbReference type="ARBA" id="ARBA00022989"/>
    </source>
</evidence>
<evidence type="ECO:0000256" key="2">
    <source>
        <dbReference type="ARBA" id="ARBA00007524"/>
    </source>
</evidence>
<keyword evidence="7" id="KW-0732">Signal</keyword>
<dbReference type="PANTHER" id="PTHR10057">
    <property type="entry name" value="PERIPHERAL-TYPE BENZODIAZEPINE RECEPTOR"/>
    <property type="match status" value="1"/>
</dbReference>
<evidence type="ECO:0000313" key="8">
    <source>
        <dbReference type="EMBL" id="KEO54512.1"/>
    </source>
</evidence>
<comment type="similarity">
    <text evidence="2">Belongs to the TspO/BZRP family.</text>
</comment>
<dbReference type="PIRSF" id="PIRSF005859">
    <property type="entry name" value="PBR"/>
    <property type="match status" value="1"/>
</dbReference>
<organism evidence="8 9">
    <name type="scientific">Thioclava pacifica DSM 10166</name>
    <dbReference type="NCBI Taxonomy" id="1353537"/>
    <lineage>
        <taxon>Bacteria</taxon>
        <taxon>Pseudomonadati</taxon>
        <taxon>Pseudomonadota</taxon>
        <taxon>Alphaproteobacteria</taxon>
        <taxon>Rhodobacterales</taxon>
        <taxon>Paracoccaceae</taxon>
        <taxon>Thioclava</taxon>
    </lineage>
</organism>
<dbReference type="InterPro" id="IPR004307">
    <property type="entry name" value="TspO_MBR"/>
</dbReference>
<protein>
    <recommendedName>
        <fullName evidence="10">CrtK</fullName>
    </recommendedName>
</protein>
<dbReference type="GO" id="GO:0016020">
    <property type="term" value="C:membrane"/>
    <property type="evidence" value="ECO:0007669"/>
    <property type="project" value="UniProtKB-SubCell"/>
</dbReference>
<evidence type="ECO:0000256" key="7">
    <source>
        <dbReference type="SAM" id="SignalP"/>
    </source>
</evidence>
<keyword evidence="3 6" id="KW-0812">Transmembrane</keyword>
<evidence type="ECO:0008006" key="10">
    <source>
        <dbReference type="Google" id="ProtNLM"/>
    </source>
</evidence>
<comment type="caution">
    <text evidence="8">The sequence shown here is derived from an EMBL/GenBank/DDBJ whole genome shotgun (WGS) entry which is preliminary data.</text>
</comment>